<evidence type="ECO:0000313" key="35">
    <source>
        <dbReference type="Proteomes" id="UP000478431"/>
    </source>
</evidence>
<evidence type="ECO:0000313" key="18">
    <source>
        <dbReference type="EMBL" id="PPJ75944.1"/>
    </source>
</evidence>
<evidence type="ECO:0000313" key="11">
    <source>
        <dbReference type="EMBL" id="MVM10524.1"/>
    </source>
</evidence>
<evidence type="ECO:0000313" key="22">
    <source>
        <dbReference type="EMBL" id="TXL46683.1"/>
    </source>
</evidence>
<evidence type="ECO:0000313" key="38">
    <source>
        <dbReference type="Proteomes" id="UP000561555"/>
    </source>
</evidence>
<protein>
    <submittedName>
        <fullName evidence="3">Uncharacterized protein</fullName>
    </submittedName>
</protein>
<proteinExistence type="predicted"/>
<dbReference type="Proteomes" id="UP000032274">
    <property type="component" value="Unassembled WGS sequence"/>
</dbReference>
<evidence type="ECO:0000313" key="15">
    <source>
        <dbReference type="EMBL" id="NUY12256.1"/>
    </source>
</evidence>
<evidence type="ECO:0000313" key="24">
    <source>
        <dbReference type="Proteomes" id="UP000197894"/>
    </source>
</evidence>
<evidence type="ECO:0000313" key="3">
    <source>
        <dbReference type="EMBL" id="KMR36607.1"/>
    </source>
</evidence>
<dbReference type="EMBL" id="JAANDN010000132">
    <property type="protein sequence ID" value="NUY69867.1"/>
    <property type="molecule type" value="Genomic_DNA"/>
</dbReference>
<evidence type="ECO:0000313" key="29">
    <source>
        <dbReference type="Proteomes" id="UP000433366"/>
    </source>
</evidence>
<accession>A0A1E8WXA9</accession>
<evidence type="ECO:0000313" key="31">
    <source>
        <dbReference type="Proteomes" id="UP000451682"/>
    </source>
</evidence>
<reference evidence="17 24" key="5">
    <citation type="journal article" date="2017" name="BMC Genomics">
        <title>Prophages and adaptation of Staphylococcus aureus ST398 to the human clinic.</title>
        <authorList>
            <consortium name="Regional Infection Control Group of the Centre Region"/>
            <person name="Diene S.M."/>
            <person name="Corvaglia A.R."/>
            <person name="Francois P."/>
            <person name="van der Mee-Marquet N."/>
        </authorList>
    </citation>
    <scope>NUCLEOTIDE SEQUENCE [LARGE SCALE GENOMIC DNA]</scope>
    <source>
        <strain evidence="17 24">SA13-246</strain>
    </source>
</reference>
<evidence type="ECO:0000313" key="30">
    <source>
        <dbReference type="Proteomes" id="UP000434412"/>
    </source>
</evidence>
<dbReference type="Proteomes" id="UP000293434">
    <property type="component" value="Unassembled WGS sequence"/>
</dbReference>
<evidence type="ECO:0000313" key="13">
    <source>
        <dbReference type="EMBL" id="NGK20494.1"/>
    </source>
</evidence>
<evidence type="ECO:0000313" key="26">
    <source>
        <dbReference type="Proteomes" id="UP000238775"/>
    </source>
</evidence>
<dbReference type="EMBL" id="RQTC01000072">
    <property type="protein sequence ID" value="RZH94219.1"/>
    <property type="molecule type" value="Genomic_DNA"/>
</dbReference>
<evidence type="ECO:0000313" key="25">
    <source>
        <dbReference type="Proteomes" id="UP000217245"/>
    </source>
</evidence>
<evidence type="ECO:0000313" key="1">
    <source>
        <dbReference type="EMBL" id="ATC71351.1"/>
    </source>
</evidence>
<evidence type="ECO:0000313" key="17">
    <source>
        <dbReference type="EMBL" id="OWT17889.1"/>
    </source>
</evidence>
<accession>A0A2C9TMA5</accession>
<evidence type="ECO:0000313" key="9">
    <source>
        <dbReference type="EMBL" id="MVK34721.1"/>
    </source>
</evidence>
<evidence type="ECO:0000313" key="27">
    <source>
        <dbReference type="Proteomes" id="UP000293434"/>
    </source>
</evidence>
<reference evidence="7" key="18">
    <citation type="submission" date="2023-08" db="EMBL/GenBank/DDBJ databases">
        <authorList>
            <person name="Zhao H."/>
            <person name="Wang X."/>
        </authorList>
    </citation>
    <scope>NUCLEOTIDE SEQUENCE</scope>
    <source>
        <strain evidence="7">NC-4</strain>
    </source>
</reference>
<dbReference type="Proteomes" id="UP000052129">
    <property type="component" value="Unassembled WGS sequence"/>
</dbReference>
<accession>A0A0D1GWT7</accession>
<dbReference type="Proteomes" id="UP000478431">
    <property type="component" value="Unassembled WGS sequence"/>
</dbReference>
<evidence type="ECO:0000313" key="20">
    <source>
        <dbReference type="EMBL" id="RZH94219.1"/>
    </source>
</evidence>
<dbReference type="EMBL" id="WPTS01000025">
    <property type="protein sequence ID" value="MVK34721.1"/>
    <property type="molecule type" value="Genomic_DNA"/>
</dbReference>
<reference evidence="12 32" key="13">
    <citation type="submission" date="2020-01" db="EMBL/GenBank/DDBJ databases">
        <title>Analysis of Virulence and Antimicrobial Resistance Gene Carriage in Staphylococcus aureus Infections in Equids Using Whole Genome Sequencing.</title>
        <authorList>
            <person name="Little S.V."/>
            <person name="Hillhouse A.E."/>
            <person name="Cohen N.D."/>
            <person name="Lawhon S.D."/>
            <person name="Bryan L.K."/>
        </authorList>
    </citation>
    <scope>NUCLEOTIDE SEQUENCE [LARGE SCALE GENOMIC DNA]</scope>
    <source>
        <strain evidence="12 32">61-017</strain>
    </source>
</reference>
<dbReference type="EMBL" id="CP023391">
    <property type="protein sequence ID" value="ATC71351.1"/>
    <property type="molecule type" value="Genomic_DNA"/>
</dbReference>
<dbReference type="EMBL" id="LFVP01000002">
    <property type="protein sequence ID" value="KSA80728.1"/>
    <property type="molecule type" value="Genomic_DNA"/>
</dbReference>
<evidence type="ECO:0000313" key="19">
    <source>
        <dbReference type="EMBL" id="QCT57024.1"/>
    </source>
</evidence>
<reference evidence="14 34" key="14">
    <citation type="submission" date="2020-02" db="EMBL/GenBank/DDBJ databases">
        <title>Detection of Heterogeneous Vancomycin Intermediate Resistance in Methicillin Resistant Staphylococcus aureus Isolates from Latin-America.</title>
        <authorList>
            <person name="Castro-Cardozo B."/>
            <person name="Berrio M."/>
            <person name="Vargas M.L."/>
            <person name="Carvajal L.P."/>
            <person name="Millan L.V."/>
            <person name="Rios R."/>
            <person name="Hernandez A."/>
            <person name="Rincon S.L."/>
            <person name="Cubides P."/>
            <person name="Forero E."/>
            <person name="Dinh A."/>
            <person name="Seas C."/>
            <person name="Munita J.M."/>
            <person name="Arias C.A."/>
            <person name="Reyes J."/>
            <person name="Diaz L."/>
        </authorList>
    </citation>
    <scope>NUCLEOTIDE SEQUENCE [LARGE SCALE GENOMIC DNA]</scope>
    <source>
        <strain evidence="14 34">UG255</strain>
    </source>
</reference>
<evidence type="ECO:0000313" key="8">
    <source>
        <dbReference type="EMBL" id="MVI55272.1"/>
    </source>
</evidence>
<dbReference type="EMBL" id="JAIUEN010000027">
    <property type="protein sequence ID" value="MCE3361629.1"/>
    <property type="molecule type" value="Genomic_DNA"/>
</dbReference>
<dbReference type="EMBL" id="LALQ01000035">
    <property type="protein sequence ID" value="KMR56908.1"/>
    <property type="molecule type" value="Genomic_DNA"/>
</dbReference>
<dbReference type="EMBL" id="JAANEC010000071">
    <property type="protein sequence ID" value="NUY12256.1"/>
    <property type="molecule type" value="Genomic_DNA"/>
</dbReference>
<dbReference type="Proteomes" id="UP000451682">
    <property type="component" value="Unassembled WGS sequence"/>
</dbReference>
<evidence type="ECO:0000313" key="28">
    <source>
        <dbReference type="Proteomes" id="UP000294017"/>
    </source>
</evidence>
<dbReference type="Proteomes" id="UP001200271">
    <property type="component" value="Unassembled WGS sequence"/>
</dbReference>
<evidence type="ECO:0000313" key="12">
    <source>
        <dbReference type="EMBL" id="NDP56396.1"/>
    </source>
</evidence>
<dbReference type="EMBL" id="WPXC01000013">
    <property type="protein sequence ID" value="MVM10524.1"/>
    <property type="molecule type" value="Genomic_DNA"/>
</dbReference>
<dbReference type="EMBL" id="JAAJIY010000005">
    <property type="protein sequence ID" value="NGK20494.1"/>
    <property type="molecule type" value="Genomic_DNA"/>
</dbReference>
<evidence type="ECO:0000313" key="10">
    <source>
        <dbReference type="EMBL" id="MVL46738.1"/>
    </source>
</evidence>
<dbReference type="EMBL" id="JAAFLG010000013">
    <property type="protein sequence ID" value="NDP56396.1"/>
    <property type="molecule type" value="Genomic_DNA"/>
</dbReference>
<dbReference type="EMBL" id="JXIG01000629">
    <property type="protein sequence ID" value="KIT95775.1"/>
    <property type="molecule type" value="Genomic_DNA"/>
</dbReference>
<reference evidence="6" key="17">
    <citation type="submission" date="2021-08" db="EMBL/GenBank/DDBJ databases">
        <title>Whole-genome sequencing of local methicillin-resistant S. aureus strain Lr2.</title>
        <authorList>
            <person name="Ali A."/>
            <person name="Ullah N."/>
        </authorList>
    </citation>
    <scope>NUCLEOTIDE SEQUENCE</scope>
    <source>
        <strain evidence="6">Lr2</strain>
    </source>
</reference>
<evidence type="ECO:0000313" key="2">
    <source>
        <dbReference type="EMBL" id="KIT95775.1"/>
    </source>
</evidence>
<organism evidence="3">
    <name type="scientific">Staphylococcus aureus</name>
    <dbReference type="NCBI Taxonomy" id="1280"/>
    <lineage>
        <taxon>Bacteria</taxon>
        <taxon>Bacillati</taxon>
        <taxon>Bacillota</taxon>
        <taxon>Bacilli</taxon>
        <taxon>Bacillales</taxon>
        <taxon>Staphylococcaceae</taxon>
        <taxon>Staphylococcus</taxon>
    </lineage>
</organism>
<reference evidence="29 30" key="11">
    <citation type="submission" date="2019-11" db="EMBL/GenBank/DDBJ databases">
        <title>Implementation of targeted gown and glove precautions to prevent Staphylococcus aureus acquisition in community-based nursing homes.</title>
        <authorList>
            <person name="Stine O.C."/>
        </authorList>
    </citation>
    <scope>NUCLEOTIDE SEQUENCE [LARGE SCALE GENOMIC DNA]</scope>
    <source>
        <strain evidence="11 36">S_1081.LBCF.DN</strain>
        <strain evidence="10 30">S_2023.LVRQ.AN</strain>
        <strain evidence="9 33">S_2062.LAUP.DI</strain>
        <strain evidence="8 29">S_4031.LGMP.AI</strain>
    </source>
</reference>
<dbReference type="Proteomes" id="UP000309390">
    <property type="component" value="Unassembled WGS sequence"/>
</dbReference>
<dbReference type="EMBL" id="WPRH01000350">
    <property type="protein sequence ID" value="MVI55272.1"/>
    <property type="molecule type" value="Genomic_DNA"/>
</dbReference>
<dbReference type="Proteomes" id="UP000478867">
    <property type="component" value="Unassembled WGS sequence"/>
</dbReference>
<dbReference type="EMBL" id="PGWZ01000312">
    <property type="protein sequence ID" value="PPJ75944.1"/>
    <property type="molecule type" value="Genomic_DNA"/>
</dbReference>
<reference evidence="18 26" key="7">
    <citation type="submission" date="2017-11" db="EMBL/GenBank/DDBJ databases">
        <authorList>
            <person name="Founou R.C."/>
            <person name="Founou L."/>
            <person name="Allam M."/>
            <person name="Ismail A."/>
            <person name="Essack S.Y."/>
        </authorList>
    </citation>
    <scope>NUCLEOTIDE SEQUENCE [LARGE SCALE GENOMIC DNA]</scope>
    <source>
        <strain evidence="18 26">G703N2B1</strain>
    </source>
</reference>
<evidence type="ECO:0000313" key="6">
    <source>
        <dbReference type="EMBL" id="MBX8594080.1"/>
    </source>
</evidence>
<dbReference type="Proteomes" id="UP000466646">
    <property type="component" value="Unassembled WGS sequence"/>
</dbReference>
<dbReference type="Proteomes" id="UP000217245">
    <property type="component" value="Chromosome"/>
</dbReference>
<dbReference type="AlphaFoldDB" id="A0A0D1GWT7"/>
<reference evidence="27 28" key="9">
    <citation type="submission" date="2018-11" db="EMBL/GenBank/DDBJ databases">
        <title>Genomic profiling of Staphylococcus species from a Poultry farm system in KwaZulu-Natal, South Africa.</title>
        <authorList>
            <person name="Amoako D.G."/>
            <person name="Somboro A.M."/>
            <person name="Abia A.L.K."/>
            <person name="Bester L.A."/>
            <person name="Essack S.Y."/>
        </authorList>
    </citation>
    <scope>NUCLEOTIDE SEQUENCE [LARGE SCALE GENOMIC DNA]</scope>
    <source>
        <strain evidence="21 28">SA12</strain>
        <strain evidence="20 27">SA9</strain>
    </source>
</reference>
<evidence type="ECO:0000313" key="7">
    <source>
        <dbReference type="EMBL" id="MCE3361629.1"/>
    </source>
</evidence>
<evidence type="ECO:0000313" key="32">
    <source>
        <dbReference type="Proteomes" id="UP000466646"/>
    </source>
</evidence>
<dbReference type="Proteomes" id="UP000238775">
    <property type="component" value="Unassembled WGS sequence"/>
</dbReference>
<reference evidence="13 35" key="15">
    <citation type="submission" date="2020-02" db="EMBL/GenBank/DDBJ databases">
        <title>Novel Insights Into The Classification of Staphylococcal Beta-Lactamases In Relation To The Cefazolin Inoculum Effect.</title>
        <authorList>
            <person name="Carvajal L.P."/>
            <person name="Rincon S."/>
            <person name="Echeverri A."/>
            <person name="Porras J."/>
            <person name="Rios R."/>
            <person name="Ordonez K."/>
            <person name="Seas C."/>
            <person name="Gomez-Villegas S."/>
            <person name="Diaz L."/>
            <person name="Arias C.A."/>
            <person name="Reyes J."/>
        </authorList>
    </citation>
    <scope>NUCLEOTIDE SEQUENCE [LARGE SCALE GENOMIC DNA]</scope>
    <source>
        <strain evidence="13 35">UP127</strain>
    </source>
</reference>
<evidence type="ECO:0000313" key="16">
    <source>
        <dbReference type="EMBL" id="NUY69867.1"/>
    </source>
</evidence>
<reference evidence="5" key="4">
    <citation type="journal article" date="2016" name="J. Infect. Dis.">
        <title>Comparative Genomics of Community-Associated Methicillin-Resistant Staphylococcus aureus Shows the Emergence of Clone ST8-USA300 in Geneva, Switzerland.</title>
        <authorList>
            <person name="Von Dach E."/>
            <person name="Diene S.M."/>
            <person name="Fankhauser C."/>
            <person name="Schrenzel J."/>
            <person name="Harbarth S."/>
            <person name="Francois P."/>
        </authorList>
    </citation>
    <scope>NUCLEOTIDE SEQUENCE</scope>
    <source>
        <strain evidence="5">MRSA_S26</strain>
    </source>
</reference>
<dbReference type="Proteomes" id="UP000433366">
    <property type="component" value="Unassembled WGS sequence"/>
</dbReference>
<evidence type="ECO:0000313" key="36">
    <source>
        <dbReference type="Proteomes" id="UP000478867"/>
    </source>
</evidence>
<dbReference type="EMBL" id="JAALTR010000380">
    <property type="protein sequence ID" value="NGW68865.1"/>
    <property type="molecule type" value="Genomic_DNA"/>
</dbReference>
<evidence type="ECO:0000313" key="5">
    <source>
        <dbReference type="EMBL" id="KSA80728.1"/>
    </source>
</evidence>
<reference evidence="37 38" key="12">
    <citation type="journal article" date="2020" name="J. Antimicrob. Chemother.">
        <title>Detection of heterogeneous vancomycin intermediate resistance in MRSA isolates from Latin America.</title>
        <authorList>
            <person name="Castro B.E."/>
            <person name="Berrio M."/>
            <person name="Vargas M.L."/>
            <person name="Carvajal L.P."/>
            <person name="Millan L.V."/>
            <person name="Rios R."/>
            <person name="Hernandez A.K."/>
            <person name="Rincon S."/>
            <person name="Cubides P."/>
            <person name="Forero E."/>
            <person name="Dinh A."/>
            <person name="Seas C."/>
            <person name="Munita J.M."/>
            <person name="Arias C.A."/>
            <person name="Reyes J."/>
            <person name="Diaz L."/>
        </authorList>
    </citation>
    <scope>NUCLEOTIDE SEQUENCE [LARGE SCALE GENOMIC DNA]</scope>
    <source>
        <strain evidence="15 37">UE1097</strain>
        <strain evidence="16 38">UP89</strain>
    </source>
</reference>
<dbReference type="Proteomes" id="UP000561555">
    <property type="component" value="Unassembled WGS sequence"/>
</dbReference>
<evidence type="ECO:0000313" key="33">
    <source>
        <dbReference type="Proteomes" id="UP000471199"/>
    </source>
</evidence>
<dbReference type="EMBL" id="JAIGOF010000005">
    <property type="protein sequence ID" value="MBX8594080.1"/>
    <property type="molecule type" value="Genomic_DNA"/>
</dbReference>
<dbReference type="EMBL" id="WPVZ01000796">
    <property type="protein sequence ID" value="MVL46738.1"/>
    <property type="molecule type" value="Genomic_DNA"/>
</dbReference>
<evidence type="ECO:0000313" key="4">
    <source>
        <dbReference type="EMBL" id="KMR56908.1"/>
    </source>
</evidence>
<evidence type="ECO:0000313" key="37">
    <source>
        <dbReference type="Proteomes" id="UP000547874"/>
    </source>
</evidence>
<evidence type="ECO:0000313" key="23">
    <source>
        <dbReference type="Proteomes" id="UP000032274"/>
    </source>
</evidence>
<dbReference type="RefSeq" id="WP_001789890.1">
    <property type="nucleotide sequence ID" value="NC_021670.1"/>
</dbReference>
<reference evidence="7" key="16">
    <citation type="journal article" date="2021" name="Front Med (Lausanne)">
        <title>The Prevalence and Determinants of Fusidic Acid Resistance Among Methicillin-Resistant Staphylococcus aureus Clinical Isolates in China.</title>
        <authorList>
            <person name="Zhao H."/>
            <person name="Wang X."/>
            <person name="Wang B."/>
            <person name="Xu Y."/>
            <person name="Rao L."/>
            <person name="Wan B."/>
            <person name="Guo Y."/>
            <person name="Wu X."/>
            <person name="Yu J."/>
            <person name="Chen L."/>
            <person name="Li M."/>
            <person name="Yu F."/>
        </authorList>
    </citation>
    <scope>NUCLEOTIDE SEQUENCE</scope>
    <source>
        <strain evidence="7">NC-4</strain>
    </source>
</reference>
<reference evidence="5" key="3">
    <citation type="submission" date="2015-06" db="EMBL/GenBank/DDBJ databases">
        <authorList>
            <person name="Diene S.M."/>
            <person name="Von Dach E."/>
            <person name="Fankhauser C."/>
            <person name="Schrenzel J."/>
            <person name="Harbarth S."/>
            <person name="Francois P."/>
        </authorList>
    </citation>
    <scope>NUCLEOTIDE SEQUENCE</scope>
    <source>
        <strain evidence="5">MRSA_S26</strain>
    </source>
</reference>
<dbReference type="EMBL" id="RQTF01000056">
    <property type="protein sequence ID" value="RZI07979.1"/>
    <property type="molecule type" value="Genomic_DNA"/>
</dbReference>
<dbReference type="Proteomes" id="UP000473113">
    <property type="component" value="Unassembled WGS sequence"/>
</dbReference>
<reference evidence="19" key="10">
    <citation type="submission" date="2019-04" db="EMBL/GenBank/DDBJ databases">
        <title>Whole-genome sequencing of local methicillin-resistant S. aureus strain Lr2.</title>
        <authorList>
            <person name="Ullah N."/>
            <person name="Ali A."/>
        </authorList>
    </citation>
    <scope>NUCLEOTIDE SEQUENCE [LARGE SCALE GENOMIC DNA]</scope>
    <source>
        <strain evidence="19">Lr2</strain>
    </source>
</reference>
<evidence type="ECO:0000313" key="34">
    <source>
        <dbReference type="Proteomes" id="UP000473113"/>
    </source>
</evidence>
<name>A0A0D1GWT7_STAAU</name>
<gene>
    <name evidence="5" type="ORF">ACR79_03185</name>
    <name evidence="17" type="ORF">AS572_05470</name>
    <name evidence="1" type="ORF">CNH36_06690</name>
    <name evidence="18" type="ORF">CV021_03055</name>
    <name evidence="22" type="ORF">DQU50_02365</name>
    <name evidence="6" type="ORF">E1948_05575</name>
    <name evidence="19" type="ORF">E1948_06140</name>
    <name evidence="20" type="ORF">EIG94_05265</name>
    <name evidence="21" type="ORF">EIH03_03820</name>
    <name evidence="4" type="ORF">EP54_08700</name>
    <name evidence="3" type="ORF">EQ90_07960</name>
    <name evidence="13" type="ORF">G0Z31_03020</name>
    <name evidence="14" type="ORF">G6Y24_15550</name>
    <name evidence="8" type="ORF">GO793_05290</name>
    <name evidence="9" type="ORF">GO814_06165</name>
    <name evidence="10" type="ORF">GO941_14840</name>
    <name evidence="11" type="ORF">GO942_07445</name>
    <name evidence="15" type="ORF">GQX37_06810</name>
    <name evidence="16" type="ORF">GQX52_14870</name>
    <name evidence="12" type="ORF">GZ130_07270</name>
    <name evidence="7" type="ORF">LB359_04565</name>
    <name evidence="2" type="ORF">QU38_12640</name>
</gene>
<dbReference type="EMBL" id="CP038850">
    <property type="protein sequence ID" value="QCT57024.1"/>
    <property type="molecule type" value="Genomic_DNA"/>
</dbReference>
<dbReference type="Proteomes" id="UP000471199">
    <property type="component" value="Unassembled WGS sequence"/>
</dbReference>
<dbReference type="EMBL" id="QNXF01000002">
    <property type="protein sequence ID" value="TXL46683.1"/>
    <property type="molecule type" value="Genomic_DNA"/>
</dbReference>
<dbReference type="Proteomes" id="UP000547874">
    <property type="component" value="Unassembled WGS sequence"/>
</dbReference>
<dbReference type="EMBL" id="LALJ01000013">
    <property type="protein sequence ID" value="KMR36607.1"/>
    <property type="molecule type" value="Genomic_DNA"/>
</dbReference>
<sequence length="37" mass="4344">MGDKILMLITFFKKKIEANYKYSIRVLAILPIIMLKS</sequence>
<reference evidence="2 23" key="2">
    <citation type="submission" date="2015-01" db="EMBL/GenBank/DDBJ databases">
        <title>Characterization of Swiss Staphylococcus aureus strains involved in food poisoning.</title>
        <authorList>
            <person name="Crovadore J."/>
            <person name="Chablais R."/>
            <person name="Tonacini J."/>
            <person name="Schnyder B."/>
            <person name="Lefort F."/>
        </authorList>
    </citation>
    <scope>NUCLEOTIDE SEQUENCE [LARGE SCALE GENOMIC DNA]</scope>
    <source>
        <strain evidence="2 23">SA-120</strain>
    </source>
</reference>
<evidence type="ECO:0000313" key="21">
    <source>
        <dbReference type="EMBL" id="RZI07979.1"/>
    </source>
</evidence>
<reference evidence="22 31" key="8">
    <citation type="submission" date="2018-06" db="EMBL/GenBank/DDBJ databases">
        <title>Whole genome sequencing to identify and define MRSA outbreaks.</title>
        <authorList>
            <person name="Sullivan M.J."/>
            <person name="Altman D.R."/>
            <person name="Chacko K."/>
            <person name="Ciferri B."/>
            <person name="Webster E."/>
            <person name="Deikus G."/>
            <person name="Lewis M."/>
            <person name="Khan Z."/>
            <person name="Beckford C."/>
            <person name="Rendo A."/>
            <person name="Samaroo F."/>
            <person name="Sebra R."/>
            <person name="Karam-Howlin R."/>
            <person name="Southwick K."/>
            <person name="Adams E."/>
            <person name="Ying L."/>
            <person name="Kornblum J."/>
            <person name="Factor S."/>
            <person name="Danesh Yazdi M."/>
            <person name="Dingle T."/>
            <person name="Hamula C."/>
            <person name="Bashir A."/>
            <person name="Schadt E."/>
            <person name="Kasarskis A."/>
            <person name="Patel G."/>
            <person name="Wallach F."/>
            <person name="Gibbs K."/>
            <person name="Van Bakel H."/>
        </authorList>
    </citation>
    <scope>NUCLEOTIDE SEQUENCE [LARGE SCALE GENOMIC DNA]</scope>
    <source>
        <strain evidence="31">pt013</strain>
        <strain evidence="22">Pt013</strain>
    </source>
</reference>
<reference evidence="1 25" key="6">
    <citation type="submission" date="2017-09" db="EMBL/GenBank/DDBJ databases">
        <title>A single nucleotide polymorphism in the Staphylococcus aureus virulence regulator SaeR abolishes pathogenesis.</title>
        <authorList>
            <person name="Copin R.J."/>
            <person name="Sause W."/>
            <person name="Shopsin B."/>
            <person name="Torres V.J."/>
        </authorList>
    </citation>
    <scope>NUCLEOTIDE SEQUENCE [LARGE SCALE GENOMIC DNA]</scope>
    <source>
        <strain evidence="25">Newman</strain>
        <strain evidence="1">Newman_D2C</strain>
    </source>
</reference>
<reference evidence="3" key="1">
    <citation type="journal article" date="2015" name="J. Infect. Dis.">
        <title>Parallel Epidemics of Community-Associated Methicillin-Resistant Staphylococcus aureus USA300 Infection in North and South America.</title>
        <authorList>
            <person name="Planet P.J."/>
            <person name="Diaz L."/>
            <person name="Kolokotronis S.O."/>
            <person name="Narechania A."/>
            <person name="Reyes J."/>
            <person name="Xing G."/>
            <person name="Rincon S."/>
            <person name="Smith H."/>
            <person name="Panesso D."/>
            <person name="Ryan C."/>
            <person name="Smith D.P."/>
            <person name="Guzman M."/>
            <person name="Zurita J."/>
            <person name="Sebra R."/>
            <person name="Deikus G."/>
            <person name="Nolan R.L."/>
            <person name="Tenover F.C."/>
            <person name="Weinstock G.M."/>
            <person name="Robinson D.A."/>
            <person name="Arias C.A."/>
        </authorList>
    </citation>
    <scope>NUCLEOTIDE SEQUENCE</scope>
    <source>
        <strain evidence="3">CA15</strain>
        <strain evidence="4">M121</strain>
    </source>
</reference>
<dbReference type="Proteomes" id="UP000434412">
    <property type="component" value="Unassembled WGS sequence"/>
</dbReference>
<evidence type="ECO:0000313" key="14">
    <source>
        <dbReference type="EMBL" id="NGW68865.1"/>
    </source>
</evidence>
<dbReference type="Proteomes" id="UP000294017">
    <property type="component" value="Unassembled WGS sequence"/>
</dbReference>
<dbReference type="Proteomes" id="UP000197894">
    <property type="component" value="Unassembled WGS sequence"/>
</dbReference>
<dbReference type="EMBL" id="LNJK01000002">
    <property type="protein sequence ID" value="OWT17889.1"/>
    <property type="molecule type" value="Genomic_DNA"/>
</dbReference>